<keyword evidence="3" id="KW-1185">Reference proteome</keyword>
<evidence type="ECO:0000313" key="2">
    <source>
        <dbReference type="EMBL" id="KAH6889336.1"/>
    </source>
</evidence>
<evidence type="ECO:0000313" key="3">
    <source>
        <dbReference type="Proteomes" id="UP000777438"/>
    </source>
</evidence>
<keyword evidence="1" id="KW-0472">Membrane</keyword>
<protein>
    <submittedName>
        <fullName evidence="2">Uncharacterized protein</fullName>
    </submittedName>
</protein>
<feature type="transmembrane region" description="Helical" evidence="1">
    <location>
        <begin position="39"/>
        <end position="59"/>
    </location>
</feature>
<comment type="caution">
    <text evidence="2">The sequence shown here is derived from an EMBL/GenBank/DDBJ whole genome shotgun (WGS) entry which is preliminary data.</text>
</comment>
<dbReference type="AlphaFoldDB" id="A0A9P8W4F5"/>
<accession>A0A9P8W4F5</accession>
<sequence>MAIAGRLVLVSGFRLASVGGLRGQGSLKLNNIMAQKQLNRAFLLLFFSLPFLTAPILVAGRTLFLKLSPPVPAACSFCLSRLHLLLRYPSESRLSPPLNAGQSFVHTPSQPQKKSPLMSLIPQLAPTNASTFPSEILTLLNITRLDQLPLPALNTPQSQLRFVSVQVRASSNECLGVSTRIIIRIVASFILSVLIKSEGSNLARHTSLVCITQAFSTILHVSSRIPLAGP</sequence>
<proteinExistence type="predicted"/>
<reference evidence="2 3" key="1">
    <citation type="journal article" date="2021" name="Nat. Commun.">
        <title>Genetic determinants of endophytism in the Arabidopsis root mycobiome.</title>
        <authorList>
            <person name="Mesny F."/>
            <person name="Miyauchi S."/>
            <person name="Thiergart T."/>
            <person name="Pickel B."/>
            <person name="Atanasova L."/>
            <person name="Karlsson M."/>
            <person name="Huettel B."/>
            <person name="Barry K.W."/>
            <person name="Haridas S."/>
            <person name="Chen C."/>
            <person name="Bauer D."/>
            <person name="Andreopoulos W."/>
            <person name="Pangilinan J."/>
            <person name="LaButti K."/>
            <person name="Riley R."/>
            <person name="Lipzen A."/>
            <person name="Clum A."/>
            <person name="Drula E."/>
            <person name="Henrissat B."/>
            <person name="Kohler A."/>
            <person name="Grigoriev I.V."/>
            <person name="Martin F.M."/>
            <person name="Hacquard S."/>
        </authorList>
    </citation>
    <scope>NUCLEOTIDE SEQUENCE [LARGE SCALE GENOMIC DNA]</scope>
    <source>
        <strain evidence="2 3">MPI-CAGE-CH-0241</strain>
    </source>
</reference>
<gene>
    <name evidence="2" type="ORF">B0T10DRAFT_51181</name>
</gene>
<name>A0A9P8W4F5_9HYPO</name>
<organism evidence="2 3">
    <name type="scientific">Thelonectria olida</name>
    <dbReference type="NCBI Taxonomy" id="1576542"/>
    <lineage>
        <taxon>Eukaryota</taxon>
        <taxon>Fungi</taxon>
        <taxon>Dikarya</taxon>
        <taxon>Ascomycota</taxon>
        <taxon>Pezizomycotina</taxon>
        <taxon>Sordariomycetes</taxon>
        <taxon>Hypocreomycetidae</taxon>
        <taxon>Hypocreales</taxon>
        <taxon>Nectriaceae</taxon>
        <taxon>Thelonectria</taxon>
    </lineage>
</organism>
<evidence type="ECO:0000256" key="1">
    <source>
        <dbReference type="SAM" id="Phobius"/>
    </source>
</evidence>
<dbReference type="Proteomes" id="UP000777438">
    <property type="component" value="Unassembled WGS sequence"/>
</dbReference>
<dbReference type="EMBL" id="JAGPYM010000011">
    <property type="protein sequence ID" value="KAH6889336.1"/>
    <property type="molecule type" value="Genomic_DNA"/>
</dbReference>
<keyword evidence="1" id="KW-1133">Transmembrane helix</keyword>
<keyword evidence="1" id="KW-0812">Transmembrane</keyword>